<dbReference type="RefSeq" id="WP_189574475.1">
    <property type="nucleotide sequence ID" value="NZ_BMXU01000001.1"/>
</dbReference>
<evidence type="ECO:0000256" key="4">
    <source>
        <dbReference type="ARBA" id="ARBA00022840"/>
    </source>
</evidence>
<reference evidence="9" key="1">
    <citation type="journal article" date="2019" name="Int. J. Syst. Evol. Microbiol.">
        <title>The Global Catalogue of Microorganisms (GCM) 10K type strain sequencing project: providing services to taxonomists for standard genome sequencing and annotation.</title>
        <authorList>
            <consortium name="The Broad Institute Genomics Platform"/>
            <consortium name="The Broad Institute Genome Sequencing Center for Infectious Disease"/>
            <person name="Wu L."/>
            <person name="Ma J."/>
        </authorList>
    </citation>
    <scope>NUCLEOTIDE SEQUENCE [LARGE SCALE GENOMIC DNA]</scope>
    <source>
        <strain evidence="9">KCTC 22245</strain>
    </source>
</reference>
<keyword evidence="9" id="KW-1185">Reference proteome</keyword>
<organism evidence="8 9">
    <name type="scientific">Parvularcula lutaonensis</name>
    <dbReference type="NCBI Taxonomy" id="491923"/>
    <lineage>
        <taxon>Bacteria</taxon>
        <taxon>Pseudomonadati</taxon>
        <taxon>Pseudomonadota</taxon>
        <taxon>Alphaproteobacteria</taxon>
        <taxon>Parvularculales</taxon>
        <taxon>Parvularculaceae</taxon>
        <taxon>Parvularcula</taxon>
    </lineage>
</organism>
<feature type="domain" description="ABC transporter" evidence="7">
    <location>
        <begin position="19"/>
        <end position="215"/>
    </location>
</feature>
<name>A0ABV7MBA3_9PROT</name>
<dbReference type="Proteomes" id="UP001595607">
    <property type="component" value="Unassembled WGS sequence"/>
</dbReference>
<evidence type="ECO:0000313" key="8">
    <source>
        <dbReference type="EMBL" id="MFC3302142.1"/>
    </source>
</evidence>
<dbReference type="InterPro" id="IPR027417">
    <property type="entry name" value="P-loop_NTPase"/>
</dbReference>
<proteinExistence type="predicted"/>
<dbReference type="SUPFAM" id="SSF52540">
    <property type="entry name" value="P-loop containing nucleoside triphosphate hydrolases"/>
    <property type="match status" value="1"/>
</dbReference>
<evidence type="ECO:0000256" key="2">
    <source>
        <dbReference type="ARBA" id="ARBA00022741"/>
    </source>
</evidence>
<evidence type="ECO:0000256" key="1">
    <source>
        <dbReference type="ARBA" id="ARBA00022448"/>
    </source>
</evidence>
<gene>
    <name evidence="8" type="primary">ccmA</name>
    <name evidence="8" type="ORF">ACFONP_05285</name>
</gene>
<dbReference type="InterPro" id="IPR003439">
    <property type="entry name" value="ABC_transporter-like_ATP-bd"/>
</dbReference>
<evidence type="ECO:0000256" key="3">
    <source>
        <dbReference type="ARBA" id="ARBA00022748"/>
    </source>
</evidence>
<protein>
    <submittedName>
        <fullName evidence="8">Heme ABC exporter ATP-binding protein CcmA</fullName>
    </submittedName>
</protein>
<dbReference type="EMBL" id="JBHRVA010000002">
    <property type="protein sequence ID" value="MFC3302142.1"/>
    <property type="molecule type" value="Genomic_DNA"/>
</dbReference>
<dbReference type="Gene3D" id="3.40.50.300">
    <property type="entry name" value="P-loop containing nucleotide triphosphate hydrolases"/>
    <property type="match status" value="1"/>
</dbReference>
<keyword evidence="1" id="KW-0813">Transport</keyword>
<dbReference type="SMART" id="SM00382">
    <property type="entry name" value="AAA"/>
    <property type="match status" value="1"/>
</dbReference>
<sequence>MLPWPGIPHVRAMAFEMSLSCDDVCVQRAGKDVLAGVSLSLAPGEAVMLRGPNGSGKTSMLRAVAGLASFDGEIVFSRGVQVLDPAFIRAHEIHMVSPEGGLSPRLTVRETARFLGAFYGRDPGESLGQLGLEKQGHLRVGDLSTGQRRRLSLLRLLISPRALWLLDEPFAALDEEGKEIVRALIDIHRARGGLVMLALHDREALPSAKTLFVEAA</sequence>
<keyword evidence="4 8" id="KW-0067">ATP-binding</keyword>
<keyword evidence="3" id="KW-0201">Cytochrome c-type biogenesis</keyword>
<evidence type="ECO:0000256" key="6">
    <source>
        <dbReference type="ARBA" id="ARBA00023136"/>
    </source>
</evidence>
<dbReference type="PANTHER" id="PTHR43499:SF1">
    <property type="entry name" value="ABC TRANSPORTER I FAMILY MEMBER 1"/>
    <property type="match status" value="1"/>
</dbReference>
<keyword evidence="2" id="KW-0547">Nucleotide-binding</keyword>
<comment type="caution">
    <text evidence="8">The sequence shown here is derived from an EMBL/GenBank/DDBJ whole genome shotgun (WGS) entry which is preliminary data.</text>
</comment>
<dbReference type="InterPro" id="IPR003593">
    <property type="entry name" value="AAA+_ATPase"/>
</dbReference>
<evidence type="ECO:0000256" key="5">
    <source>
        <dbReference type="ARBA" id="ARBA00022967"/>
    </source>
</evidence>
<accession>A0ABV7MBA3</accession>
<dbReference type="PROSITE" id="PS50893">
    <property type="entry name" value="ABC_TRANSPORTER_2"/>
    <property type="match status" value="1"/>
</dbReference>
<evidence type="ECO:0000259" key="7">
    <source>
        <dbReference type="PROSITE" id="PS50893"/>
    </source>
</evidence>
<dbReference type="InterPro" id="IPR005895">
    <property type="entry name" value="ABC_transptr_haem_export_CcmA"/>
</dbReference>
<keyword evidence="6" id="KW-0472">Membrane</keyword>
<dbReference type="NCBIfam" id="TIGR01189">
    <property type="entry name" value="ccmA"/>
    <property type="match status" value="1"/>
</dbReference>
<dbReference type="GO" id="GO:0005524">
    <property type="term" value="F:ATP binding"/>
    <property type="evidence" value="ECO:0007669"/>
    <property type="project" value="UniProtKB-KW"/>
</dbReference>
<dbReference type="Pfam" id="PF00005">
    <property type="entry name" value="ABC_tran"/>
    <property type="match status" value="1"/>
</dbReference>
<dbReference type="PANTHER" id="PTHR43499">
    <property type="entry name" value="ABC TRANSPORTER I FAMILY MEMBER 1"/>
    <property type="match status" value="1"/>
</dbReference>
<evidence type="ECO:0000313" key="9">
    <source>
        <dbReference type="Proteomes" id="UP001595607"/>
    </source>
</evidence>
<keyword evidence="5" id="KW-1278">Translocase</keyword>